<keyword evidence="1" id="KW-0812">Transmembrane</keyword>
<dbReference type="AlphaFoldDB" id="A0A4Y4B0N8"/>
<protein>
    <submittedName>
        <fullName evidence="2">Uncharacterized protein</fullName>
    </submittedName>
</protein>
<dbReference type="EMBL" id="BJNQ01000001">
    <property type="protein sequence ID" value="GEC74051.1"/>
    <property type="molecule type" value="Genomic_DNA"/>
</dbReference>
<dbReference type="Proteomes" id="UP000317410">
    <property type="component" value="Unassembled WGS sequence"/>
</dbReference>
<keyword evidence="1" id="KW-1133">Transmembrane helix</keyword>
<evidence type="ECO:0000313" key="3">
    <source>
        <dbReference type="Proteomes" id="UP000317410"/>
    </source>
</evidence>
<reference evidence="2 3" key="1">
    <citation type="submission" date="2019-06" db="EMBL/GenBank/DDBJ databases">
        <title>Whole genome shotgun sequence of Microbacterium liquefaciens NBRC 15037.</title>
        <authorList>
            <person name="Hosoyama A."/>
            <person name="Uohara A."/>
            <person name="Ohji S."/>
            <person name="Ichikawa N."/>
        </authorList>
    </citation>
    <scope>NUCLEOTIDE SEQUENCE [LARGE SCALE GENOMIC DNA]</scope>
    <source>
        <strain evidence="2 3">NBRC 15037</strain>
    </source>
</reference>
<keyword evidence="1" id="KW-0472">Membrane</keyword>
<accession>A0A4Y4B0N8</accession>
<evidence type="ECO:0000256" key="1">
    <source>
        <dbReference type="SAM" id="Phobius"/>
    </source>
</evidence>
<feature type="transmembrane region" description="Helical" evidence="1">
    <location>
        <begin position="22"/>
        <end position="40"/>
    </location>
</feature>
<name>A0A4Y4B0N8_MICMQ</name>
<proteinExistence type="predicted"/>
<evidence type="ECO:0000313" key="2">
    <source>
        <dbReference type="EMBL" id="GEC74051.1"/>
    </source>
</evidence>
<gene>
    <name evidence="2" type="ORF">MLI01_01960</name>
</gene>
<organism evidence="2 3">
    <name type="scientific">Microbacterium maritypicum</name>
    <name type="common">Microbacterium liquefaciens</name>
    <dbReference type="NCBI Taxonomy" id="33918"/>
    <lineage>
        <taxon>Bacteria</taxon>
        <taxon>Bacillati</taxon>
        <taxon>Actinomycetota</taxon>
        <taxon>Actinomycetes</taxon>
        <taxon>Micrococcales</taxon>
        <taxon>Microbacteriaceae</taxon>
        <taxon>Microbacterium</taxon>
    </lineage>
</organism>
<sequence length="63" mass="6832">MLNQAEAVSGERVFRRNPLRSAVGAIVLSAVLSAVTLFVLPKFLPRTMNISTRGVLCSSSRSR</sequence>
<comment type="caution">
    <text evidence="2">The sequence shown here is derived from an EMBL/GenBank/DDBJ whole genome shotgun (WGS) entry which is preliminary data.</text>
</comment>
<dbReference type="RefSeq" id="WP_141385644.1">
    <property type="nucleotide sequence ID" value="NZ_BJNQ01000001.1"/>
</dbReference>